<feature type="non-terminal residue" evidence="1">
    <location>
        <position position="1"/>
    </location>
</feature>
<gene>
    <name evidence="1" type="ORF">ACJMK2_044367</name>
</gene>
<protein>
    <recommendedName>
        <fullName evidence="3">Myosin heavy chain</fullName>
    </recommendedName>
</protein>
<comment type="caution">
    <text evidence="1">The sequence shown here is derived from an EMBL/GenBank/DDBJ whole genome shotgun (WGS) entry which is preliminary data.</text>
</comment>
<accession>A0ABD3VZX9</accession>
<dbReference type="AlphaFoldDB" id="A0ABD3VZX9"/>
<organism evidence="1 2">
    <name type="scientific">Sinanodonta woodiana</name>
    <name type="common">Chinese pond mussel</name>
    <name type="synonym">Anodonta woodiana</name>
    <dbReference type="NCBI Taxonomy" id="1069815"/>
    <lineage>
        <taxon>Eukaryota</taxon>
        <taxon>Metazoa</taxon>
        <taxon>Spiralia</taxon>
        <taxon>Lophotrochozoa</taxon>
        <taxon>Mollusca</taxon>
        <taxon>Bivalvia</taxon>
        <taxon>Autobranchia</taxon>
        <taxon>Heteroconchia</taxon>
        <taxon>Palaeoheterodonta</taxon>
        <taxon>Unionida</taxon>
        <taxon>Unionoidea</taxon>
        <taxon>Unionidae</taxon>
        <taxon>Unioninae</taxon>
        <taxon>Sinanodonta</taxon>
    </lineage>
</organism>
<evidence type="ECO:0008006" key="3">
    <source>
        <dbReference type="Google" id="ProtNLM"/>
    </source>
</evidence>
<sequence>VHKWLSKAEEIKNYLSVKKLKTSEPSEASQQDEEANRSIFSTIGAGMKVLVP</sequence>
<evidence type="ECO:0000313" key="1">
    <source>
        <dbReference type="EMBL" id="KAL3867144.1"/>
    </source>
</evidence>
<proteinExistence type="predicted"/>
<evidence type="ECO:0000313" key="2">
    <source>
        <dbReference type="Proteomes" id="UP001634394"/>
    </source>
</evidence>
<name>A0ABD3VZX9_SINWO</name>
<reference evidence="1 2" key="1">
    <citation type="submission" date="2024-11" db="EMBL/GenBank/DDBJ databases">
        <title>Chromosome-level genome assembly of the freshwater bivalve Anodonta woodiana.</title>
        <authorList>
            <person name="Chen X."/>
        </authorList>
    </citation>
    <scope>NUCLEOTIDE SEQUENCE [LARGE SCALE GENOMIC DNA]</scope>
    <source>
        <strain evidence="1">MN2024</strain>
        <tissue evidence="1">Gills</tissue>
    </source>
</reference>
<dbReference type="EMBL" id="JBJQND010000009">
    <property type="protein sequence ID" value="KAL3867144.1"/>
    <property type="molecule type" value="Genomic_DNA"/>
</dbReference>
<dbReference type="Proteomes" id="UP001634394">
    <property type="component" value="Unassembled WGS sequence"/>
</dbReference>
<keyword evidence="2" id="KW-1185">Reference proteome</keyword>